<dbReference type="AlphaFoldDB" id="A0A2H0YYF7"/>
<name>A0A2H0YYF7_9BACT</name>
<dbReference type="EMBL" id="PEXT01000017">
    <property type="protein sequence ID" value="PIS43505.1"/>
    <property type="molecule type" value="Genomic_DNA"/>
</dbReference>
<sequence>MASKVHAELRVLVYPQDAIPKVTRRTCSIADVIGGLLYRDQGEATDDVQTDTTTASQEWGRQPAFPYIGSDLEFMELRGNVKEGPSDKATTSEDDKGISGFALKPRTQFWNCKAPLFEIRNTAGDVIRTDPRGETTFSGLDWMPIKPEVDPKYPSYLKNEFFPGTTRQKRSQWKTILPDKKPARTCIMHTTQRPDETISIRTTQRLDANQHFRIDLGFHGTCRKQKKPSWFRFSWANDTYSLMLRSDGSPCIERKDEVVHTKTSGNPTEKPKWKVWRKLTDLGKTNFKDGTVWLVMIRRIAGRMVISVNGKSFDLLDSHKVNNGASEEKATYEVREAKWNAGKLKVEMCGAMVSVGIGLIRYDGGSKGYFDRKLPWPTTLSGLSSNTVGYTGGYTPAGTSTQVQVTLPTTMDRSVQYRCTLKGGIDTPLVSKVVARYVGTVVTDSHQPLDISSALLNAKESLAEPGVMNGAEWTMDISRNILQTHIENWQEYVKPYNPISVAVRWHYSDGTSGPWTGRLMGYIWQMSKTISGYHQWKMSLTLRDMVCRLQKPAALIDGYYYPLDAILVENPDQPLYGGTCVQEILRIALGDDWADAMNLTGDPLEYFGRMPSGNTMHYPLYSRQADVAGYFEATQPPVQNGFLFPPPWGSDALSWIQNFCGYDFAVFYFGYIGGQGITIEGVQWPVPVYGQYWNILSGTNAISIPDAIYVDGDASKVLSHAETQTLPEWDVNRVLVWGKTPAGDPGQLPFPAVWSGEARLPMSDSKAPENSWERTHLMQGTHFYHPGSAQATAEFTMREFIGKEIRRVQLCFPGRETMWWGDKVMPLMSKVTSDPTLGIHNEEFRVIRLENDYDIQSGGIKSFQTTATCFPLSATGN</sequence>
<proteinExistence type="predicted"/>
<reference evidence="2" key="1">
    <citation type="submission" date="2017-09" db="EMBL/GenBank/DDBJ databases">
        <title>Depth-based differentiation of microbial function through sediment-hosted aquifers and enrichment of novel symbionts in the deep terrestrial subsurface.</title>
        <authorList>
            <person name="Probst A.J."/>
            <person name="Ladd B."/>
            <person name="Jarett J.K."/>
            <person name="Geller-Mcgrath D.E."/>
            <person name="Sieber C.M.K."/>
            <person name="Emerson J.B."/>
            <person name="Anantharaman K."/>
            <person name="Thomas B.C."/>
            <person name="Malmstrom R."/>
            <person name="Stieglmeier M."/>
            <person name="Klingl A."/>
            <person name="Woyke T."/>
            <person name="Ryan C.M."/>
            <person name="Banfield J.F."/>
        </authorList>
    </citation>
    <scope>NUCLEOTIDE SEQUENCE [LARGE SCALE GENOMIC DNA]</scope>
</reference>
<evidence type="ECO:0000313" key="1">
    <source>
        <dbReference type="EMBL" id="PIS43505.1"/>
    </source>
</evidence>
<gene>
    <name evidence="1" type="ORF">COT23_00930</name>
</gene>
<evidence type="ECO:0000313" key="2">
    <source>
        <dbReference type="Proteomes" id="UP000228687"/>
    </source>
</evidence>
<protein>
    <submittedName>
        <fullName evidence="1">Uncharacterized protein</fullName>
    </submittedName>
</protein>
<dbReference type="Proteomes" id="UP000228687">
    <property type="component" value="Unassembled WGS sequence"/>
</dbReference>
<comment type="caution">
    <text evidence="1">The sequence shown here is derived from an EMBL/GenBank/DDBJ whole genome shotgun (WGS) entry which is preliminary data.</text>
</comment>
<organism evidence="1 2">
    <name type="scientific">Candidatus Kaiserbacteria bacterium CG08_land_8_20_14_0_20_50_21</name>
    <dbReference type="NCBI Taxonomy" id="1974604"/>
    <lineage>
        <taxon>Bacteria</taxon>
        <taxon>Candidatus Kaiseribacteriota</taxon>
    </lineage>
</organism>
<accession>A0A2H0YYF7</accession>